<sequence length="54" mass="5925">MIGTMISIFIVVVILGYAAYTIYNNIKLQSKGKCVGCSKDCGTCNIAEEYIKKD</sequence>
<accession>A0AAU9ENJ7</accession>
<dbReference type="RefSeq" id="WP_338536380.1">
    <property type="nucleotide sequence ID" value="NZ_AP028654.1"/>
</dbReference>
<gene>
    <name evidence="2" type="ORF">HLPR_03610</name>
</gene>
<dbReference type="AlphaFoldDB" id="A0AAU9ENJ7"/>
<proteinExistence type="predicted"/>
<keyword evidence="1" id="KW-1133">Transmembrane helix</keyword>
<evidence type="ECO:0000256" key="1">
    <source>
        <dbReference type="SAM" id="Phobius"/>
    </source>
</evidence>
<protein>
    <recommendedName>
        <fullName evidence="4">FeoB-associated Cys-rich membrane protein</fullName>
    </recommendedName>
</protein>
<dbReference type="Pfam" id="PF12669">
    <property type="entry name" value="FeoB_associated"/>
    <property type="match status" value="1"/>
</dbReference>
<dbReference type="KEGG" id="hprf:HLPR_03610"/>
<evidence type="ECO:0000313" key="3">
    <source>
        <dbReference type="Proteomes" id="UP001321786"/>
    </source>
</evidence>
<keyword evidence="3" id="KW-1185">Reference proteome</keyword>
<name>A0AAU9ENJ7_9FIRM</name>
<evidence type="ECO:0000313" key="2">
    <source>
        <dbReference type="EMBL" id="BEP28030.1"/>
    </source>
</evidence>
<evidence type="ECO:0008006" key="4">
    <source>
        <dbReference type="Google" id="ProtNLM"/>
    </source>
</evidence>
<dbReference type="Proteomes" id="UP001321786">
    <property type="component" value="Chromosome"/>
</dbReference>
<keyword evidence="1" id="KW-0472">Membrane</keyword>
<reference evidence="2 3" key="1">
    <citation type="submission" date="2023-08" db="EMBL/GenBank/DDBJ databases">
        <title>Helicovermis profunda gen. nov., sp. nov., a novel mesophilic, fermentative bacterium within the Bacillota from a deep-sea hydrothermal vent chimney.</title>
        <authorList>
            <person name="Miyazaki U."/>
            <person name="Mizutani D."/>
            <person name="Hashimoto Y."/>
            <person name="Tame A."/>
            <person name="Sawayama S."/>
            <person name="Miyazaki J."/>
            <person name="Takai K."/>
            <person name="Nakagawa S."/>
        </authorList>
    </citation>
    <scope>NUCLEOTIDE SEQUENCE [LARGE SCALE GENOMIC DNA]</scope>
    <source>
        <strain evidence="2 3">S502</strain>
    </source>
</reference>
<keyword evidence="1" id="KW-0812">Transmembrane</keyword>
<feature type="transmembrane region" description="Helical" evidence="1">
    <location>
        <begin position="6"/>
        <end position="23"/>
    </location>
</feature>
<organism evidence="2 3">
    <name type="scientific">Helicovermis profundi</name>
    <dbReference type="NCBI Taxonomy" id="3065157"/>
    <lineage>
        <taxon>Bacteria</taxon>
        <taxon>Bacillati</taxon>
        <taxon>Bacillota</taxon>
        <taxon>Clostridia</taxon>
        <taxon>Helicovermis</taxon>
    </lineage>
</organism>
<dbReference type="EMBL" id="AP028654">
    <property type="protein sequence ID" value="BEP28030.1"/>
    <property type="molecule type" value="Genomic_DNA"/>
</dbReference>